<evidence type="ECO:0000256" key="1">
    <source>
        <dbReference type="ARBA" id="ARBA00001946"/>
    </source>
</evidence>
<evidence type="ECO:0000256" key="5">
    <source>
        <dbReference type="ARBA" id="ARBA00022842"/>
    </source>
</evidence>
<dbReference type="InterPro" id="IPR005843">
    <property type="entry name" value="A-D-PHexomutase_C"/>
</dbReference>
<dbReference type="eggNOG" id="COG1109">
    <property type="taxonomic scope" value="Bacteria"/>
</dbReference>
<evidence type="ECO:0000256" key="4">
    <source>
        <dbReference type="ARBA" id="ARBA00022723"/>
    </source>
</evidence>
<dbReference type="GO" id="GO:0000287">
    <property type="term" value="F:magnesium ion binding"/>
    <property type="evidence" value="ECO:0007669"/>
    <property type="project" value="InterPro"/>
</dbReference>
<comment type="cofactor">
    <cofactor evidence="1">
        <name>Mg(2+)</name>
        <dbReference type="ChEBI" id="CHEBI:18420"/>
    </cofactor>
</comment>
<evidence type="ECO:0000313" key="13">
    <source>
        <dbReference type="Proteomes" id="UP000002218"/>
    </source>
</evidence>
<evidence type="ECO:0000256" key="3">
    <source>
        <dbReference type="ARBA" id="ARBA00022553"/>
    </source>
</evidence>
<dbReference type="CDD" id="cd05799">
    <property type="entry name" value="PGM2"/>
    <property type="match status" value="1"/>
</dbReference>
<keyword evidence="6" id="KW-0413">Isomerase</keyword>
<evidence type="ECO:0000256" key="7">
    <source>
        <dbReference type="RuleBase" id="RU004326"/>
    </source>
</evidence>
<reference evidence="12 13" key="2">
    <citation type="journal article" date="2010" name="Stand. Genomic Sci.">
        <title>Complete genome sequence of Nakamurella multipartita type strain (Y-104).</title>
        <authorList>
            <person name="Tice H."/>
            <person name="Mayilraj S."/>
            <person name="Sims D."/>
            <person name="Lapidus A."/>
            <person name="Nolan M."/>
            <person name="Lucas S."/>
            <person name="Glavina Del Rio T."/>
            <person name="Copeland A."/>
            <person name="Cheng J.F."/>
            <person name="Meincke L."/>
            <person name="Bruce D."/>
            <person name="Goodwin L."/>
            <person name="Pitluck S."/>
            <person name="Ivanova N."/>
            <person name="Mavromatis K."/>
            <person name="Ovchinnikova G."/>
            <person name="Pati A."/>
            <person name="Chen A."/>
            <person name="Palaniappan K."/>
            <person name="Land M."/>
            <person name="Hauser L."/>
            <person name="Chang Y.J."/>
            <person name="Jeffries C.D."/>
            <person name="Detter J.C."/>
            <person name="Brettin T."/>
            <person name="Rohde M."/>
            <person name="Goker M."/>
            <person name="Bristow J."/>
            <person name="Eisen J.A."/>
            <person name="Markowitz V."/>
            <person name="Hugenholtz P."/>
            <person name="Kyrpides N.C."/>
            <person name="Klenk H.P."/>
            <person name="Chen F."/>
        </authorList>
    </citation>
    <scope>NUCLEOTIDE SEQUENCE [LARGE SCALE GENOMIC DNA]</scope>
    <source>
        <strain evidence="13">ATCC 700099 / DSM 44233 / CIP 104796 / JCM 9543 / NBRC 105858 / Y-104</strain>
    </source>
</reference>
<dbReference type="GO" id="GO:0047933">
    <property type="term" value="F:glucose-1,6-bisphosphate synthase activity"/>
    <property type="evidence" value="ECO:0007669"/>
    <property type="project" value="UniProtKB-EC"/>
</dbReference>
<dbReference type="KEGG" id="nml:Namu_1352"/>
<dbReference type="FunCoup" id="C8XE97">
    <property type="interactions" value="195"/>
</dbReference>
<comment type="similarity">
    <text evidence="2 7">Belongs to the phosphohexose mutase family.</text>
</comment>
<evidence type="ECO:0000259" key="10">
    <source>
        <dbReference type="Pfam" id="PF02879"/>
    </source>
</evidence>
<dbReference type="InParanoid" id="C8XE97"/>
<evidence type="ECO:0000313" key="12">
    <source>
        <dbReference type="EMBL" id="ACV77755.1"/>
    </source>
</evidence>
<name>C8XE97_NAKMY</name>
<dbReference type="EMBL" id="CP001737">
    <property type="protein sequence ID" value="ACV77755.1"/>
    <property type="molecule type" value="Genomic_DNA"/>
</dbReference>
<evidence type="ECO:0000259" key="9">
    <source>
        <dbReference type="Pfam" id="PF02878"/>
    </source>
</evidence>
<evidence type="ECO:0000256" key="6">
    <source>
        <dbReference type="ARBA" id="ARBA00023235"/>
    </source>
</evidence>
<sequence length="561" mass="58402">MSDRLTPDLRDAAMRWIADDPAADDRAELQRVLAQAMAGTPEAVTDLADRMAAPLTFGTAGLRGPLRAGPNGMNLTVVRRAAHGIGTFLRATGDAGGTVVVGYDGRRRSAEFATDAAAVLVGQGFSVLLAPGPLPTPVTAFAVRALHACAGLQVTASHNPPQDNGLKVYLRGGTQLISPQDAQIERAIAAAPAARSIDVPSGATTWPEEIVTGYLDRAASLARPLPAGTPVRVALTPMHGVGGEIAVKALHLAGFTDVHVVAEQAVPDGGFPTVPFPNPEEPGATDLLLALAARTGAAVAVALDPDADRCAIGIPDGHPDSDGWRMLTGDETGALLGDHVLRQLDRTAHPDPLVATTIVSAEQLAAIAEAHGARYDETLTGFKWIVRAGDGSGTGLVFGYEEALGLCVDPDHVRDKDGISAAVLACDLVAELSAAGHTVSDRLDELARAHGLFVTGQLSVRVSDLTLIPAAMRRLRAHPPTTLLGAALTESTDLLPRTDGLRWRTDRVRVVVRPSGTEPKLKCYLQVRAPVGEGANLGELRADAAAELARLRDEVAAIIGL</sequence>
<evidence type="ECO:0000259" key="11">
    <source>
        <dbReference type="Pfam" id="PF02880"/>
    </source>
</evidence>
<dbReference type="InterPro" id="IPR005845">
    <property type="entry name" value="A-D-PHexomutase_a/b/a-II"/>
</dbReference>
<gene>
    <name evidence="12" type="ordered locus">Namu_1352</name>
</gene>
<dbReference type="InterPro" id="IPR005844">
    <property type="entry name" value="A-D-PHexomutase_a/b/a-I"/>
</dbReference>
<feature type="domain" description="Alpha-D-phosphohexomutase C-terminal" evidence="8">
    <location>
        <begin position="460"/>
        <end position="528"/>
    </location>
</feature>
<dbReference type="GO" id="GO:0005975">
    <property type="term" value="P:carbohydrate metabolic process"/>
    <property type="evidence" value="ECO:0007669"/>
    <property type="project" value="InterPro"/>
</dbReference>
<dbReference type="InterPro" id="IPR005846">
    <property type="entry name" value="A-D-PHexomutase_a/b/a-III"/>
</dbReference>
<keyword evidence="5 7" id="KW-0460">Magnesium</keyword>
<organism evidence="12 13">
    <name type="scientific">Nakamurella multipartita (strain ATCC 700099 / DSM 44233 / CIP 104796 / JCM 9543 / NBRC 105858 / Y-104)</name>
    <name type="common">Microsphaera multipartita</name>
    <dbReference type="NCBI Taxonomy" id="479431"/>
    <lineage>
        <taxon>Bacteria</taxon>
        <taxon>Bacillati</taxon>
        <taxon>Actinomycetota</taxon>
        <taxon>Actinomycetes</taxon>
        <taxon>Nakamurellales</taxon>
        <taxon>Nakamurellaceae</taxon>
        <taxon>Nakamurella</taxon>
    </lineage>
</organism>
<dbReference type="GO" id="GO:0006166">
    <property type="term" value="P:purine ribonucleoside salvage"/>
    <property type="evidence" value="ECO:0007669"/>
    <property type="project" value="TreeGrafter"/>
</dbReference>
<dbReference type="InterPro" id="IPR016066">
    <property type="entry name" value="A-D-PHexomutase_CS"/>
</dbReference>
<dbReference type="GO" id="GO:0008973">
    <property type="term" value="F:phosphopentomutase activity"/>
    <property type="evidence" value="ECO:0007669"/>
    <property type="project" value="TreeGrafter"/>
</dbReference>
<dbReference type="Gene3D" id="3.40.120.10">
    <property type="entry name" value="Alpha-D-Glucose-1,6-Bisphosphate, subunit A, domain 3"/>
    <property type="match status" value="3"/>
</dbReference>
<dbReference type="Proteomes" id="UP000002218">
    <property type="component" value="Chromosome"/>
</dbReference>
<dbReference type="AlphaFoldDB" id="C8XE97"/>
<feature type="domain" description="Alpha-D-phosphohexomutase alpha/beta/alpha" evidence="10">
    <location>
        <begin position="214"/>
        <end position="313"/>
    </location>
</feature>
<proteinExistence type="inferred from homology"/>
<evidence type="ECO:0000256" key="2">
    <source>
        <dbReference type="ARBA" id="ARBA00010231"/>
    </source>
</evidence>
<dbReference type="PANTHER" id="PTHR45745">
    <property type="entry name" value="PHOSPHOMANNOMUTASE 45A"/>
    <property type="match status" value="1"/>
</dbReference>
<reference evidence="13" key="1">
    <citation type="submission" date="2009-09" db="EMBL/GenBank/DDBJ databases">
        <title>The complete genome of Nakamurella multipartita DSM 44233.</title>
        <authorList>
            <consortium name="US DOE Joint Genome Institute (JGI-PGF)"/>
            <person name="Lucas S."/>
            <person name="Copeland A."/>
            <person name="Lapidus A."/>
            <person name="Glavina del Rio T."/>
            <person name="Dalin E."/>
            <person name="Tice H."/>
            <person name="Bruce D."/>
            <person name="Goodwin L."/>
            <person name="Pitluck S."/>
            <person name="Kyrpides N."/>
            <person name="Mavromatis K."/>
            <person name="Ivanova N."/>
            <person name="Ovchinnikova G."/>
            <person name="Sims D."/>
            <person name="Meincke L."/>
            <person name="Brettin T."/>
            <person name="Detter J.C."/>
            <person name="Han C."/>
            <person name="Larimer F."/>
            <person name="Land M."/>
            <person name="Hauser L."/>
            <person name="Markowitz V."/>
            <person name="Cheng J.-F."/>
            <person name="Hugenholtz P."/>
            <person name="Woyke T."/>
            <person name="Wu D."/>
            <person name="Klenk H.-P."/>
            <person name="Eisen J.A."/>
        </authorList>
    </citation>
    <scope>NUCLEOTIDE SEQUENCE [LARGE SCALE GENOMIC DNA]</scope>
    <source>
        <strain evidence="13">ATCC 700099 / DSM 44233 / CIP 104796 / JCM 9543 / NBRC 105858 / Y-104</strain>
    </source>
</reference>
<keyword evidence="4 7" id="KW-0479">Metal-binding</keyword>
<dbReference type="STRING" id="479431.Namu_1352"/>
<evidence type="ECO:0000259" key="8">
    <source>
        <dbReference type="Pfam" id="PF00408"/>
    </source>
</evidence>
<dbReference type="SUPFAM" id="SSF55957">
    <property type="entry name" value="Phosphoglucomutase, C-terminal domain"/>
    <property type="match status" value="1"/>
</dbReference>
<dbReference type="InterPro" id="IPR016055">
    <property type="entry name" value="A-D-PHexomutase_a/b/a-I/II/III"/>
</dbReference>
<dbReference type="EC" id="2.7.1.106" evidence="12"/>
<protein>
    <submittedName>
        <fullName evidence="12">Glucose-1,6-bisphosphate synthase</fullName>
        <ecNumber evidence="12">2.7.1.106</ecNumber>
    </submittedName>
</protein>
<dbReference type="PROSITE" id="PS00710">
    <property type="entry name" value="PGM_PMM"/>
    <property type="match status" value="1"/>
</dbReference>
<dbReference type="Pfam" id="PF02879">
    <property type="entry name" value="PGM_PMM_II"/>
    <property type="match status" value="1"/>
</dbReference>
<keyword evidence="3" id="KW-0597">Phosphoprotein</keyword>
<dbReference type="InterPro" id="IPR005841">
    <property type="entry name" value="Alpha-D-phosphohexomutase_SF"/>
</dbReference>
<dbReference type="Pfam" id="PF02880">
    <property type="entry name" value="PGM_PMM_III"/>
    <property type="match status" value="1"/>
</dbReference>
<feature type="domain" description="Alpha-D-phosphohexomutase alpha/beta/alpha" evidence="9">
    <location>
        <begin position="56"/>
        <end position="191"/>
    </location>
</feature>
<keyword evidence="13" id="KW-1185">Reference proteome</keyword>
<dbReference type="PRINTS" id="PR00509">
    <property type="entry name" value="PGMPMM"/>
</dbReference>
<keyword evidence="12" id="KW-0808">Transferase</keyword>
<dbReference type="Pfam" id="PF02878">
    <property type="entry name" value="PGM_PMM_I"/>
    <property type="match status" value="1"/>
</dbReference>
<dbReference type="Pfam" id="PF00408">
    <property type="entry name" value="PGM_PMM_IV"/>
    <property type="match status" value="1"/>
</dbReference>
<dbReference type="InterPro" id="IPR036900">
    <property type="entry name" value="A-D-PHexomutase_C_sf"/>
</dbReference>
<dbReference type="PANTHER" id="PTHR45745:SF1">
    <property type="entry name" value="PHOSPHOGLUCOMUTASE 2B-RELATED"/>
    <property type="match status" value="1"/>
</dbReference>
<dbReference type="Gene3D" id="3.30.310.50">
    <property type="entry name" value="Alpha-D-phosphohexomutase, C-terminal domain"/>
    <property type="match status" value="1"/>
</dbReference>
<accession>C8XE97</accession>
<feature type="domain" description="Alpha-D-phosphohexomutase alpha/beta/alpha" evidence="11">
    <location>
        <begin position="329"/>
        <end position="446"/>
    </location>
</feature>
<dbReference type="SUPFAM" id="SSF53738">
    <property type="entry name" value="Phosphoglucomutase, first 3 domains"/>
    <property type="match status" value="3"/>
</dbReference>
<dbReference type="HOGENOM" id="CLU_016950_0_2_11"/>